<dbReference type="AlphaFoldDB" id="A0A1I7VTL3"/>
<dbReference type="InterPro" id="IPR009644">
    <property type="entry name" value="FKTN/MNN4/W02B3.4-1"/>
</dbReference>
<evidence type="ECO:0000256" key="1">
    <source>
        <dbReference type="ARBA" id="ARBA00004167"/>
    </source>
</evidence>
<reference evidence="7" key="2">
    <citation type="submission" date="2016-11" db="UniProtKB">
        <authorList>
            <consortium name="WormBaseParasite"/>
        </authorList>
    </citation>
    <scope>IDENTIFICATION</scope>
</reference>
<dbReference type="STRING" id="7209.A0A1I7VTL3"/>
<evidence type="ECO:0000256" key="5">
    <source>
        <dbReference type="SAM" id="Phobius"/>
    </source>
</evidence>
<evidence type="ECO:0000313" key="7">
    <source>
        <dbReference type="WBParaSite" id="EN70_6151"/>
    </source>
</evidence>
<keyword evidence="4 5" id="KW-0472">Membrane</keyword>
<evidence type="ECO:0000256" key="2">
    <source>
        <dbReference type="ARBA" id="ARBA00022692"/>
    </source>
</evidence>
<keyword evidence="3 5" id="KW-1133">Transmembrane helix</keyword>
<dbReference type="PANTHER" id="PTHR15407:SF28">
    <property type="entry name" value="RIBITOL-5-PHOSPHATE TRANSFERASE FKTN"/>
    <property type="match status" value="1"/>
</dbReference>
<dbReference type="eggNOG" id="ENOG502QUDN">
    <property type="taxonomic scope" value="Eukaryota"/>
</dbReference>
<protein>
    <submittedName>
        <fullName evidence="7">Fukutin</fullName>
    </submittedName>
</protein>
<organism evidence="6 7">
    <name type="scientific">Loa loa</name>
    <name type="common">Eye worm</name>
    <name type="synonym">Filaria loa</name>
    <dbReference type="NCBI Taxonomy" id="7209"/>
    <lineage>
        <taxon>Eukaryota</taxon>
        <taxon>Metazoa</taxon>
        <taxon>Ecdysozoa</taxon>
        <taxon>Nematoda</taxon>
        <taxon>Chromadorea</taxon>
        <taxon>Rhabditida</taxon>
        <taxon>Spirurina</taxon>
        <taxon>Spiruromorpha</taxon>
        <taxon>Filarioidea</taxon>
        <taxon>Onchocercidae</taxon>
        <taxon>Loa</taxon>
    </lineage>
</organism>
<dbReference type="Proteomes" id="UP000095285">
    <property type="component" value="Unassembled WGS sequence"/>
</dbReference>
<accession>A0A1I7VTL3</accession>
<comment type="subcellular location">
    <subcellularLocation>
        <location evidence="1">Membrane</location>
        <topology evidence="1">Single-pass membrane protein</topology>
    </subcellularLocation>
</comment>
<keyword evidence="6" id="KW-1185">Reference proteome</keyword>
<feature type="transmembrane region" description="Helical" evidence="5">
    <location>
        <begin position="9"/>
        <end position="27"/>
    </location>
</feature>
<evidence type="ECO:0000256" key="4">
    <source>
        <dbReference type="ARBA" id="ARBA00023136"/>
    </source>
</evidence>
<dbReference type="GO" id="GO:0016020">
    <property type="term" value="C:membrane"/>
    <property type="evidence" value="ECO:0007669"/>
    <property type="project" value="UniProtKB-SubCell"/>
</dbReference>
<keyword evidence="2 5" id="KW-0812">Transmembrane</keyword>
<sequence length="380" mass="44817">MVLLKIRHLCLRFFVAITVLTGIIYYTQYIKSNIKDLIKYTAVTDYHSDITDGNFRLEKKELEYLKQLDHLFWLCDIIPDKYVFGTYDNLENPVAIGNIILYRMVNSSNEDYVKFVRDEDLRAAYGLYAVKKHVFERETWVPANKEEFFRKWSNGRFLDCIKLNVSSSWNKSVIPDDYVNNMAGFRDFLESYASTPFLFGGTLLGWYRECSFIRDTTDVDMAMKITSLDLRMLKNMEKSEDFKLFWILGKVNDSLELSVYSANIKIDLFFLYENKDSAWVGGMIVSKRKKFRWIYPPISQICTGALLGRLFHVPCNVEEVLKADYGNWRVPHPTANFTWYESHKNVHEAGYWSETEWNDTYKRSFFNVLRDVEVLNNVKD</sequence>
<dbReference type="WBParaSite" id="EN70_6151">
    <property type="protein sequence ID" value="EN70_6151"/>
    <property type="gene ID" value="EN70_6151"/>
</dbReference>
<reference evidence="6" key="1">
    <citation type="submission" date="2012-04" db="EMBL/GenBank/DDBJ databases">
        <title>The Genome Sequence of Loa loa.</title>
        <authorList>
            <consortium name="The Broad Institute Genome Sequencing Platform"/>
            <consortium name="Broad Institute Genome Sequencing Center for Infectious Disease"/>
            <person name="Nutman T.B."/>
            <person name="Fink D.L."/>
            <person name="Russ C."/>
            <person name="Young S."/>
            <person name="Zeng Q."/>
            <person name="Gargeya S."/>
            <person name="Alvarado L."/>
            <person name="Berlin A."/>
            <person name="Chapman S.B."/>
            <person name="Chen Z."/>
            <person name="Freedman E."/>
            <person name="Gellesch M."/>
            <person name="Goldberg J."/>
            <person name="Griggs A."/>
            <person name="Gujja S."/>
            <person name="Heilman E.R."/>
            <person name="Heiman D."/>
            <person name="Howarth C."/>
            <person name="Mehta T."/>
            <person name="Neiman D."/>
            <person name="Pearson M."/>
            <person name="Roberts A."/>
            <person name="Saif S."/>
            <person name="Shea T."/>
            <person name="Shenoy N."/>
            <person name="Sisk P."/>
            <person name="Stolte C."/>
            <person name="Sykes S."/>
            <person name="White J."/>
            <person name="Yandava C."/>
            <person name="Haas B."/>
            <person name="Henn M.R."/>
            <person name="Nusbaum C."/>
            <person name="Birren B."/>
        </authorList>
    </citation>
    <scope>NUCLEOTIDE SEQUENCE [LARGE SCALE GENOMIC DNA]</scope>
</reference>
<evidence type="ECO:0000256" key="3">
    <source>
        <dbReference type="ARBA" id="ARBA00022989"/>
    </source>
</evidence>
<proteinExistence type="predicted"/>
<name>A0A1I7VTL3_LOALO</name>
<evidence type="ECO:0000313" key="6">
    <source>
        <dbReference type="Proteomes" id="UP000095285"/>
    </source>
</evidence>
<dbReference type="PANTHER" id="PTHR15407">
    <property type="entry name" value="FUKUTIN-RELATED"/>
    <property type="match status" value="1"/>
</dbReference>